<accession>A0AAU9FEU0</accession>
<feature type="region of interest" description="Disordered" evidence="1">
    <location>
        <begin position="60"/>
        <end position="89"/>
    </location>
</feature>
<evidence type="ECO:0000313" key="3">
    <source>
        <dbReference type="Proteomes" id="UP001500889"/>
    </source>
</evidence>
<sequence length="146" mass="16154">MGAEQSALSASTQTGQPEAALELVNSKLFFTNYFDKMPKPKTGPVTQALLRLVENMPKGGETFVQDEAAPQANISPEENGENDGGESDFDLDSIAAIDFYDDRLELEPLQLVEFESMDDYNLVVEPVEPCPLQDVLPIFDFDVEDF</sequence>
<gene>
    <name evidence="2" type="ORF">DMAD_11864</name>
</gene>
<evidence type="ECO:0000313" key="2">
    <source>
        <dbReference type="EMBL" id="BFF94160.1"/>
    </source>
</evidence>
<reference evidence="2 3" key="1">
    <citation type="submission" date="2024-02" db="EMBL/GenBank/DDBJ databases">
        <title>A chromosome-level genome assembly of Drosophila madeirensis, a fruit fly species endemic to Madeira island.</title>
        <authorList>
            <person name="Tomihara K."/>
            <person name="Llopart A."/>
            <person name="Yamamoto D."/>
        </authorList>
    </citation>
    <scope>NUCLEOTIDE SEQUENCE [LARGE SCALE GENOMIC DNA]</scope>
    <source>
        <strain evidence="2 3">RF1</strain>
    </source>
</reference>
<organism evidence="2 3">
    <name type="scientific">Drosophila madeirensis</name>
    <name type="common">Fruit fly</name>
    <dbReference type="NCBI Taxonomy" id="30013"/>
    <lineage>
        <taxon>Eukaryota</taxon>
        <taxon>Metazoa</taxon>
        <taxon>Ecdysozoa</taxon>
        <taxon>Arthropoda</taxon>
        <taxon>Hexapoda</taxon>
        <taxon>Insecta</taxon>
        <taxon>Pterygota</taxon>
        <taxon>Neoptera</taxon>
        <taxon>Endopterygota</taxon>
        <taxon>Diptera</taxon>
        <taxon>Brachycera</taxon>
        <taxon>Muscomorpha</taxon>
        <taxon>Ephydroidea</taxon>
        <taxon>Drosophilidae</taxon>
        <taxon>Drosophila</taxon>
        <taxon>Sophophora</taxon>
    </lineage>
</organism>
<protein>
    <submittedName>
        <fullName evidence="2">Uncharacterized protein</fullName>
    </submittedName>
</protein>
<dbReference type="Proteomes" id="UP001500889">
    <property type="component" value="Chromosome U"/>
</dbReference>
<dbReference type="AlphaFoldDB" id="A0AAU9FEU0"/>
<dbReference type="EMBL" id="AP029264">
    <property type="protein sequence ID" value="BFF94160.1"/>
    <property type="molecule type" value="Genomic_DNA"/>
</dbReference>
<feature type="compositionally biased region" description="Acidic residues" evidence="1">
    <location>
        <begin position="78"/>
        <end position="89"/>
    </location>
</feature>
<evidence type="ECO:0000256" key="1">
    <source>
        <dbReference type="SAM" id="MobiDB-lite"/>
    </source>
</evidence>
<proteinExistence type="predicted"/>
<keyword evidence="3" id="KW-1185">Reference proteome</keyword>
<name>A0AAU9FEU0_DROMD</name>